<accession>A0A2V2Z2M3</accession>
<dbReference type="Pfam" id="PF00899">
    <property type="entry name" value="ThiF"/>
    <property type="match status" value="1"/>
</dbReference>
<dbReference type="FunFam" id="3.40.50.720:FF:000080">
    <property type="entry name" value="Thiazole biosynthesis adenylyltransferase ThiF"/>
    <property type="match status" value="1"/>
</dbReference>
<proteinExistence type="inferred from homology"/>
<sequence>MDKMAQHPIEIYEAVQDEAAFEDRYSRQLRFGPIGSAGQDRLRSARVLVVGTGALGASLAQHMTRAGVGVVRLADRDYVEPSNLQRQMLFDEEDARSATPKAVAAARKLKRMNGGVRIEAHVVDVSKRTLGYLLAGVDLVLDGTDNAATRLALSDACFSLGIPLVYGGVTASEGMSAALIPGRTACLRCLIGDSAADDGTDTCDTVGVISPAVEFVASLQAAEALKWLSGNREAMRGTWVTADIWTFRVRELKLPGGRSRCACCGTGASTADNRLRQDDKPAIEAAVMCGRDSVQVTLGEAIALDVVRPLLEERGCTLTVNPYLTKAELPDGKRLVLFSDGRVLVQGTSDAGEAIRLCTDMLQPHREGESIVG</sequence>
<keyword evidence="4" id="KW-1185">Reference proteome</keyword>
<dbReference type="InterPro" id="IPR045886">
    <property type="entry name" value="ThiF/MoeB/HesA"/>
</dbReference>
<dbReference type="PANTHER" id="PTHR10953">
    <property type="entry name" value="UBIQUITIN-ACTIVATING ENZYME E1"/>
    <property type="match status" value="1"/>
</dbReference>
<dbReference type="SUPFAM" id="SSF69572">
    <property type="entry name" value="Activating enzymes of the ubiquitin-like proteins"/>
    <property type="match status" value="1"/>
</dbReference>
<dbReference type="GO" id="GO:0004792">
    <property type="term" value="F:thiosulfate-cyanide sulfurtransferase activity"/>
    <property type="evidence" value="ECO:0007669"/>
    <property type="project" value="TreeGrafter"/>
</dbReference>
<evidence type="ECO:0000256" key="1">
    <source>
        <dbReference type="ARBA" id="ARBA00009919"/>
    </source>
</evidence>
<protein>
    <submittedName>
        <fullName evidence="3">Adenylyltransferase/sulfurtransferase</fullName>
    </submittedName>
</protein>
<dbReference type="Proteomes" id="UP000246635">
    <property type="component" value="Unassembled WGS sequence"/>
</dbReference>
<dbReference type="GO" id="GO:0008641">
    <property type="term" value="F:ubiquitin-like modifier activating enzyme activity"/>
    <property type="evidence" value="ECO:0007669"/>
    <property type="project" value="InterPro"/>
</dbReference>
<dbReference type="GO" id="GO:0008146">
    <property type="term" value="F:sulfotransferase activity"/>
    <property type="evidence" value="ECO:0007669"/>
    <property type="project" value="TreeGrafter"/>
</dbReference>
<evidence type="ECO:0000313" key="3">
    <source>
        <dbReference type="EMBL" id="PWW07365.1"/>
    </source>
</evidence>
<dbReference type="EMBL" id="QGTQ01000002">
    <property type="protein sequence ID" value="PWW07365.1"/>
    <property type="molecule type" value="Genomic_DNA"/>
</dbReference>
<keyword evidence="3" id="KW-0808">Transferase</keyword>
<dbReference type="RefSeq" id="WP_342769978.1">
    <property type="nucleotide sequence ID" value="NZ_CP054612.1"/>
</dbReference>
<organism evidence="3 4">
    <name type="scientific">Paenibacillus cellulosilyticus</name>
    <dbReference type="NCBI Taxonomy" id="375489"/>
    <lineage>
        <taxon>Bacteria</taxon>
        <taxon>Bacillati</taxon>
        <taxon>Bacillota</taxon>
        <taxon>Bacilli</taxon>
        <taxon>Bacillales</taxon>
        <taxon>Paenibacillaceae</taxon>
        <taxon>Paenibacillus</taxon>
    </lineage>
</organism>
<dbReference type="CDD" id="cd00757">
    <property type="entry name" value="ThiF_MoeB_HesA_family"/>
    <property type="match status" value="1"/>
</dbReference>
<dbReference type="GO" id="GO:0005829">
    <property type="term" value="C:cytosol"/>
    <property type="evidence" value="ECO:0007669"/>
    <property type="project" value="TreeGrafter"/>
</dbReference>
<evidence type="ECO:0000313" key="4">
    <source>
        <dbReference type="Proteomes" id="UP000246635"/>
    </source>
</evidence>
<name>A0A2V2Z2M3_9BACL</name>
<dbReference type="PANTHER" id="PTHR10953:SF102">
    <property type="entry name" value="ADENYLYLTRANSFERASE AND SULFURTRANSFERASE MOCS3"/>
    <property type="match status" value="1"/>
</dbReference>
<dbReference type="Gene3D" id="3.40.50.720">
    <property type="entry name" value="NAD(P)-binding Rossmann-like Domain"/>
    <property type="match status" value="1"/>
</dbReference>
<comment type="similarity">
    <text evidence="1">Belongs to the HesA/MoeB/ThiF family.</text>
</comment>
<reference evidence="3 4" key="1">
    <citation type="submission" date="2018-05" db="EMBL/GenBank/DDBJ databases">
        <title>Genomic Encyclopedia of Type Strains, Phase III (KMG-III): the genomes of soil and plant-associated and newly described type strains.</title>
        <authorList>
            <person name="Whitman W."/>
        </authorList>
    </citation>
    <scope>NUCLEOTIDE SEQUENCE [LARGE SCALE GENOMIC DNA]</scope>
    <source>
        <strain evidence="3 4">CECT 5696</strain>
    </source>
</reference>
<evidence type="ECO:0000259" key="2">
    <source>
        <dbReference type="Pfam" id="PF00899"/>
    </source>
</evidence>
<feature type="domain" description="THIF-type NAD/FAD binding fold" evidence="2">
    <location>
        <begin position="25"/>
        <end position="261"/>
    </location>
</feature>
<dbReference type="InterPro" id="IPR035985">
    <property type="entry name" value="Ubiquitin-activating_enz"/>
</dbReference>
<dbReference type="GO" id="GO:0016779">
    <property type="term" value="F:nucleotidyltransferase activity"/>
    <property type="evidence" value="ECO:0007669"/>
    <property type="project" value="UniProtKB-KW"/>
</dbReference>
<keyword evidence="3" id="KW-0548">Nucleotidyltransferase</keyword>
<dbReference type="AlphaFoldDB" id="A0A2V2Z2M3"/>
<dbReference type="InterPro" id="IPR000594">
    <property type="entry name" value="ThiF_NAD_FAD-bd"/>
</dbReference>
<gene>
    <name evidence="3" type="ORF">DFQ01_102257</name>
</gene>
<comment type="caution">
    <text evidence="3">The sequence shown here is derived from an EMBL/GenBank/DDBJ whole genome shotgun (WGS) entry which is preliminary data.</text>
</comment>